<keyword evidence="1" id="KW-0732">Signal</keyword>
<gene>
    <name evidence="2" type="ORF">SAMN06297358_0653</name>
</gene>
<dbReference type="AlphaFoldDB" id="A0A285ZRY0"/>
<evidence type="ECO:0000313" key="3">
    <source>
        <dbReference type="Proteomes" id="UP000219281"/>
    </source>
</evidence>
<protein>
    <submittedName>
        <fullName evidence="2">Uncharacterized protein</fullName>
    </submittedName>
</protein>
<dbReference type="OrthoDB" id="753594at2"/>
<reference evidence="3" key="1">
    <citation type="submission" date="2017-09" db="EMBL/GenBank/DDBJ databases">
        <authorList>
            <person name="Varghese N."/>
            <person name="Submissions S."/>
        </authorList>
    </citation>
    <scope>NUCLEOTIDE SEQUENCE [LARGE SCALE GENOMIC DNA]</scope>
    <source>
        <strain evidence="3">CGMCC 1.12803</strain>
    </source>
</reference>
<feature type="signal peptide" evidence="1">
    <location>
        <begin position="1"/>
        <end position="20"/>
    </location>
</feature>
<dbReference type="Proteomes" id="UP000219281">
    <property type="component" value="Unassembled WGS sequence"/>
</dbReference>
<feature type="chain" id="PRO_5012651157" evidence="1">
    <location>
        <begin position="21"/>
        <end position="592"/>
    </location>
</feature>
<dbReference type="RefSeq" id="WP_097128622.1">
    <property type="nucleotide sequence ID" value="NZ_OCMT01000001.1"/>
</dbReference>
<name>A0A285ZRY0_9SPHI</name>
<evidence type="ECO:0000313" key="2">
    <source>
        <dbReference type="EMBL" id="SOD12411.1"/>
    </source>
</evidence>
<dbReference type="EMBL" id="OCMT01000001">
    <property type="protein sequence ID" value="SOD12411.1"/>
    <property type="molecule type" value="Genomic_DNA"/>
</dbReference>
<proteinExistence type="predicted"/>
<organism evidence="2 3">
    <name type="scientific">Pedobacter xixiisoli</name>
    <dbReference type="NCBI Taxonomy" id="1476464"/>
    <lineage>
        <taxon>Bacteria</taxon>
        <taxon>Pseudomonadati</taxon>
        <taxon>Bacteroidota</taxon>
        <taxon>Sphingobacteriia</taxon>
        <taxon>Sphingobacteriales</taxon>
        <taxon>Sphingobacteriaceae</taxon>
        <taxon>Pedobacter</taxon>
    </lineage>
</organism>
<evidence type="ECO:0000256" key="1">
    <source>
        <dbReference type="SAM" id="SignalP"/>
    </source>
</evidence>
<keyword evidence="3" id="KW-1185">Reference proteome</keyword>
<sequence>MKKNYVMLSFLILFSLTADAQFGKLKGLVGGKKDTAAKVADTASKTKDKSGGSFFSKAVIKLAKASSGLVAGATGMMVKTGDLGAVVPMVAASSNLYPTALGTVDMSFFNGWISNGSLYTVFFSQKNKSGWAKIDGEVTVDGTPADYVSTGVYVAFNRDNTRPANIAVTTKTGQKTAFTINPSKYPFKIVAINGQKGDNIPLDLTKDAVIELQHAPGSENMQLHAKIAISILGLKTFYDLGYFKGGNKITIPAAAFRNVNIGPGSTPMLSYKNSYLSIDRVESKKTTNNSGVYGPISYMAITQDGRSIEVTKEPELNKGLTVKGTDKLANGNVDYNFYKAHAFASRPFEHIRKLGVMSFSIRGTTYVDGRSSRSSSSYSVGGTTYTTTTTTHTWAQFPNVPDDVWAAALASLYTDFTGAVQHELKAPLLPIEQITATPAYQHISAFSKDDETTSVSFSHSYKNSKLISAFIPISEGFGENSADAKIIRESGANALMKFTFDLQIAIEKGRPVMVPKLAFEITGENNGAFYGTKYCSATISGKGVRYPKNITAADIKEIVRQSDLLAVFRKGLQEIKTAEVQNGDYSLLWDLQ</sequence>
<accession>A0A285ZRY0</accession>